<dbReference type="Proteomes" id="UP000645257">
    <property type="component" value="Unassembled WGS sequence"/>
</dbReference>
<dbReference type="Pfam" id="PF09685">
    <property type="entry name" value="MamF_MmsF"/>
    <property type="match status" value="1"/>
</dbReference>
<dbReference type="AlphaFoldDB" id="A0A918P3P5"/>
<evidence type="ECO:0000256" key="5">
    <source>
        <dbReference type="SAM" id="Phobius"/>
    </source>
</evidence>
<evidence type="ECO:0000256" key="2">
    <source>
        <dbReference type="ARBA" id="ARBA00022692"/>
    </source>
</evidence>
<comment type="caution">
    <text evidence="7">The sequence shown here is derived from an EMBL/GenBank/DDBJ whole genome shotgun (WGS) entry which is preliminary data.</text>
</comment>
<dbReference type="InterPro" id="IPR019109">
    <property type="entry name" value="MamF_MmsF"/>
</dbReference>
<dbReference type="Pfam" id="PF13240">
    <property type="entry name" value="Zn_Ribbon_1"/>
    <property type="match status" value="1"/>
</dbReference>
<reference evidence="7" key="1">
    <citation type="journal article" date="2014" name="Int. J. Syst. Evol. Microbiol.">
        <title>Complete genome sequence of Corynebacterium casei LMG S-19264T (=DSM 44701T), isolated from a smear-ripened cheese.</title>
        <authorList>
            <consortium name="US DOE Joint Genome Institute (JGI-PGF)"/>
            <person name="Walter F."/>
            <person name="Albersmeier A."/>
            <person name="Kalinowski J."/>
            <person name="Ruckert C."/>
        </authorList>
    </citation>
    <scope>NUCLEOTIDE SEQUENCE</scope>
    <source>
        <strain evidence="7">KCTC 32182</strain>
    </source>
</reference>
<evidence type="ECO:0000313" key="8">
    <source>
        <dbReference type="Proteomes" id="UP000645257"/>
    </source>
</evidence>
<gene>
    <name evidence="7" type="ORF">GCM10011289_20560</name>
</gene>
<keyword evidence="4 5" id="KW-0472">Membrane</keyword>
<name>A0A918P3P5_9NEIS</name>
<keyword evidence="3 5" id="KW-1133">Transmembrane helix</keyword>
<proteinExistence type="predicted"/>
<reference evidence="7" key="2">
    <citation type="submission" date="2020-09" db="EMBL/GenBank/DDBJ databases">
        <authorList>
            <person name="Sun Q."/>
            <person name="Kim S."/>
        </authorList>
    </citation>
    <scope>NUCLEOTIDE SEQUENCE</scope>
    <source>
        <strain evidence="7">KCTC 32182</strain>
    </source>
</reference>
<evidence type="ECO:0000313" key="7">
    <source>
        <dbReference type="EMBL" id="GGY16974.1"/>
    </source>
</evidence>
<keyword evidence="2 5" id="KW-0812">Transmembrane</keyword>
<dbReference type="RefSeq" id="WP_189533963.1">
    <property type="nucleotide sequence ID" value="NZ_BMYX01000010.1"/>
</dbReference>
<feature type="domain" description="Zinc-ribbon" evidence="6">
    <location>
        <begin position="2"/>
        <end position="24"/>
    </location>
</feature>
<protein>
    <recommendedName>
        <fullName evidence="6">Zinc-ribbon domain-containing protein</fullName>
    </recommendedName>
</protein>
<evidence type="ECO:0000259" key="6">
    <source>
        <dbReference type="Pfam" id="PF13240"/>
    </source>
</evidence>
<sequence>MYCPDCGTQASEHDRFCKHCGKALGLEHDRPPLGRLVVDHTALAVVAHLLGIFIPVLGALVILIAQNRDQDPRAAGNIREAINFQLTAVLVGIGVAIGGFIFAVMTLGLGLVLVGLVWWLLGIVYLVLCVIGAVKCATGEDYRYPVCLRILR</sequence>
<accession>A0A918P3P5</accession>
<feature type="transmembrane region" description="Helical" evidence="5">
    <location>
        <begin position="42"/>
        <end position="65"/>
    </location>
</feature>
<dbReference type="EMBL" id="BMYX01000010">
    <property type="protein sequence ID" value="GGY16974.1"/>
    <property type="molecule type" value="Genomic_DNA"/>
</dbReference>
<evidence type="ECO:0000256" key="1">
    <source>
        <dbReference type="ARBA" id="ARBA00004141"/>
    </source>
</evidence>
<comment type="subcellular location">
    <subcellularLocation>
        <location evidence="1">Membrane</location>
        <topology evidence="1">Multi-pass membrane protein</topology>
    </subcellularLocation>
</comment>
<evidence type="ECO:0000256" key="4">
    <source>
        <dbReference type="ARBA" id="ARBA00023136"/>
    </source>
</evidence>
<evidence type="ECO:0000256" key="3">
    <source>
        <dbReference type="ARBA" id="ARBA00022989"/>
    </source>
</evidence>
<feature type="transmembrane region" description="Helical" evidence="5">
    <location>
        <begin position="116"/>
        <end position="134"/>
    </location>
</feature>
<organism evidence="7 8">
    <name type="scientific">Paludibacterium paludis</name>
    <dbReference type="NCBI Taxonomy" id="1225769"/>
    <lineage>
        <taxon>Bacteria</taxon>
        <taxon>Pseudomonadati</taxon>
        <taxon>Pseudomonadota</taxon>
        <taxon>Betaproteobacteria</taxon>
        <taxon>Neisseriales</taxon>
        <taxon>Chromobacteriaceae</taxon>
        <taxon>Paludibacterium</taxon>
    </lineage>
</organism>
<dbReference type="InterPro" id="IPR026870">
    <property type="entry name" value="Zinc_ribbon_dom"/>
</dbReference>
<feature type="transmembrane region" description="Helical" evidence="5">
    <location>
        <begin position="86"/>
        <end position="110"/>
    </location>
</feature>
<keyword evidence="8" id="KW-1185">Reference proteome</keyword>